<comment type="similarity">
    <text evidence="3">Belongs to the lyase 1 family. Adenylosuccinate lyase subfamily.</text>
</comment>
<dbReference type="Gene3D" id="1.10.40.30">
    <property type="entry name" value="Fumarase/aspartase (C-terminal domain)"/>
    <property type="match status" value="1"/>
</dbReference>
<sequence>MIERYNKAEISEIWTDQFKFEKFLEVEKALVVALEEAGLIENKFSNKLNTVSVSPERIKEIEKETRHDVIAFCTSITEQLETNEGKFFHYGVTSSDVIDTALTLQIKETLERTFPIFEKLLKSLEDKSLEYQDTICIGRSHGIFAEPMSFGQKLRGHYCEFKRRFNDLKDFYNNELTGQISGAVGNYTIITPEIEKRVLSQLDLQVESVSTQVIPRDRHAKLTSIISLFGCALERLCIEIRHLQHSDVAEVFEGFKKGQKGSSTMPHKKNPISSENLTGMARMLRSYQQIAMDNTLLWHERDISHSSSERFYLPDMFGILFYSIERMTSTIEDLVVDKEAMLSKVTANFKHLSSFVLHKLIEVSNNTREDLYRVVQSASFESKDRNGFFEYLEKNLDDKSDKELIKSLAGLNDLEIYGAHTKEVFQRC</sequence>
<dbReference type="GO" id="GO:0016829">
    <property type="term" value="F:lyase activity"/>
    <property type="evidence" value="ECO:0007669"/>
    <property type="project" value="UniProtKB-KW"/>
</dbReference>
<comment type="caution">
    <text evidence="11">The sequence shown here is derived from an EMBL/GenBank/DDBJ whole genome shotgun (WGS) entry which is preliminary data.</text>
</comment>
<evidence type="ECO:0000256" key="3">
    <source>
        <dbReference type="ARBA" id="ARBA00008273"/>
    </source>
</evidence>
<dbReference type="InterPro" id="IPR022761">
    <property type="entry name" value="Fumarate_lyase_N"/>
</dbReference>
<comment type="catalytic activity">
    <reaction evidence="8">
        <text>N(6)-(1,2-dicarboxyethyl)-AMP = fumarate + AMP</text>
        <dbReference type="Rhea" id="RHEA:16853"/>
        <dbReference type="ChEBI" id="CHEBI:29806"/>
        <dbReference type="ChEBI" id="CHEBI:57567"/>
        <dbReference type="ChEBI" id="CHEBI:456215"/>
        <dbReference type="EC" id="4.3.2.2"/>
    </reaction>
    <physiologicalReaction direction="left-to-right" evidence="8">
        <dbReference type="Rhea" id="RHEA:16854"/>
    </physiologicalReaction>
</comment>
<keyword evidence="6 11" id="KW-0456">Lyase</keyword>
<dbReference type="PANTHER" id="PTHR43172">
    <property type="entry name" value="ADENYLOSUCCINATE LYASE"/>
    <property type="match status" value="1"/>
</dbReference>
<dbReference type="RefSeq" id="WP_114705187.1">
    <property type="nucleotide sequence ID" value="NZ_QDKL01000001.1"/>
</dbReference>
<dbReference type="CDD" id="cd01360">
    <property type="entry name" value="Adenylsuccinate_lyase_1"/>
    <property type="match status" value="1"/>
</dbReference>
<evidence type="ECO:0000256" key="4">
    <source>
        <dbReference type="ARBA" id="ARBA00012339"/>
    </source>
</evidence>
<comment type="pathway">
    <text evidence="1">Purine metabolism; IMP biosynthesis via de novo pathway; 5-amino-1-(5-phospho-D-ribosyl)imidazole-4-carboxamide from 5-amino-1-(5-phospho-D-ribosyl)imidazole-4-carboxylate: step 2/2.</text>
</comment>
<dbReference type="PROSITE" id="PS00163">
    <property type="entry name" value="FUMARATE_LYASES"/>
    <property type="match status" value="1"/>
</dbReference>
<dbReference type="SUPFAM" id="SSF48557">
    <property type="entry name" value="L-aspartase-like"/>
    <property type="match status" value="1"/>
</dbReference>
<organism evidence="11 12">
    <name type="scientific">Halobacteriovorax vibrionivorans</name>
    <dbReference type="NCBI Taxonomy" id="2152716"/>
    <lineage>
        <taxon>Bacteria</taxon>
        <taxon>Pseudomonadati</taxon>
        <taxon>Bdellovibrionota</taxon>
        <taxon>Bacteriovoracia</taxon>
        <taxon>Bacteriovoracales</taxon>
        <taxon>Halobacteriovoraceae</taxon>
        <taxon>Halobacteriovorax</taxon>
    </lineage>
</organism>
<comment type="catalytic activity">
    <reaction evidence="7">
        <text>(2S)-2-[5-amino-1-(5-phospho-beta-D-ribosyl)imidazole-4-carboxamido]succinate = 5-amino-1-(5-phospho-beta-D-ribosyl)imidazole-4-carboxamide + fumarate</text>
        <dbReference type="Rhea" id="RHEA:23920"/>
        <dbReference type="ChEBI" id="CHEBI:29806"/>
        <dbReference type="ChEBI" id="CHEBI:58443"/>
        <dbReference type="ChEBI" id="CHEBI:58475"/>
        <dbReference type="EC" id="4.3.2.2"/>
    </reaction>
    <physiologicalReaction direction="left-to-right" evidence="7">
        <dbReference type="Rhea" id="RHEA:23921"/>
    </physiologicalReaction>
</comment>
<dbReference type="PANTHER" id="PTHR43172:SF1">
    <property type="entry name" value="ADENYLOSUCCINATE LYASE"/>
    <property type="match status" value="1"/>
</dbReference>
<dbReference type="InterPro" id="IPR000362">
    <property type="entry name" value="Fumarate_lyase_fam"/>
</dbReference>
<dbReference type="PRINTS" id="PR00145">
    <property type="entry name" value="ARGSUCLYASE"/>
</dbReference>
<dbReference type="InterPro" id="IPR004769">
    <property type="entry name" value="Pur_lyase"/>
</dbReference>
<evidence type="ECO:0000313" key="12">
    <source>
        <dbReference type="Proteomes" id="UP000443582"/>
    </source>
</evidence>
<name>A0ABY0IH23_9BACT</name>
<accession>A0ABY0IH23</accession>
<dbReference type="Gene3D" id="1.10.275.10">
    <property type="entry name" value="Fumarase/aspartase (N-terminal domain)"/>
    <property type="match status" value="1"/>
</dbReference>
<evidence type="ECO:0000256" key="9">
    <source>
        <dbReference type="NCBIfam" id="TIGR00928"/>
    </source>
</evidence>
<evidence type="ECO:0000256" key="8">
    <source>
        <dbReference type="ARBA" id="ARBA00049115"/>
    </source>
</evidence>
<dbReference type="InterPro" id="IPR008948">
    <property type="entry name" value="L-Aspartase-like"/>
</dbReference>
<dbReference type="PRINTS" id="PR00149">
    <property type="entry name" value="FUMRATELYASE"/>
</dbReference>
<evidence type="ECO:0000256" key="6">
    <source>
        <dbReference type="ARBA" id="ARBA00023239"/>
    </source>
</evidence>
<reference evidence="12" key="1">
    <citation type="journal article" date="2019" name="Int. J. Syst. Evol. Microbiol.">
        <title>Halobacteriovorax valvorus sp. nov., a novel prokaryotic predator isolated from coastal seawater of China.</title>
        <authorList>
            <person name="Chen M.-X."/>
        </authorList>
    </citation>
    <scope>NUCLEOTIDE SEQUENCE [LARGE SCALE GENOMIC DNA]</scope>
    <source>
        <strain evidence="12">BL9</strain>
    </source>
</reference>
<dbReference type="NCBIfam" id="TIGR00928">
    <property type="entry name" value="purB"/>
    <property type="match status" value="1"/>
</dbReference>
<evidence type="ECO:0000256" key="2">
    <source>
        <dbReference type="ARBA" id="ARBA00004734"/>
    </source>
</evidence>
<evidence type="ECO:0000313" key="11">
    <source>
        <dbReference type="EMBL" id="RZF22243.1"/>
    </source>
</evidence>
<dbReference type="EC" id="4.3.2.2" evidence="4 9"/>
<dbReference type="Gene3D" id="1.20.200.10">
    <property type="entry name" value="Fumarase/aspartase (Central domain)"/>
    <property type="match status" value="1"/>
</dbReference>
<feature type="domain" description="Fumarate lyase N-terminal" evidence="10">
    <location>
        <begin position="9"/>
        <end position="282"/>
    </location>
</feature>
<evidence type="ECO:0000256" key="1">
    <source>
        <dbReference type="ARBA" id="ARBA00004706"/>
    </source>
</evidence>
<dbReference type="Proteomes" id="UP000443582">
    <property type="component" value="Unassembled WGS sequence"/>
</dbReference>
<evidence type="ECO:0000256" key="7">
    <source>
        <dbReference type="ARBA" id="ARBA00024477"/>
    </source>
</evidence>
<comment type="pathway">
    <text evidence="2">Purine metabolism; AMP biosynthesis via de novo pathway; AMP from IMP: step 2/2.</text>
</comment>
<dbReference type="InterPro" id="IPR020557">
    <property type="entry name" value="Fumarate_lyase_CS"/>
</dbReference>
<protein>
    <recommendedName>
        <fullName evidence="5 9">Adenylosuccinate lyase</fullName>
        <ecNumber evidence="4 9">4.3.2.2</ecNumber>
    </recommendedName>
</protein>
<gene>
    <name evidence="11" type="ORF">DAY19_00305</name>
</gene>
<evidence type="ECO:0000259" key="10">
    <source>
        <dbReference type="Pfam" id="PF00206"/>
    </source>
</evidence>
<dbReference type="EMBL" id="QDKL01000001">
    <property type="protein sequence ID" value="RZF22243.1"/>
    <property type="molecule type" value="Genomic_DNA"/>
</dbReference>
<evidence type="ECO:0000256" key="5">
    <source>
        <dbReference type="ARBA" id="ARBA00017058"/>
    </source>
</evidence>
<dbReference type="InterPro" id="IPR024083">
    <property type="entry name" value="Fumarase/histidase_N"/>
</dbReference>
<proteinExistence type="inferred from homology"/>
<keyword evidence="12" id="KW-1185">Reference proteome</keyword>
<dbReference type="Pfam" id="PF00206">
    <property type="entry name" value="Lyase_1"/>
    <property type="match status" value="1"/>
</dbReference>